<dbReference type="Gene3D" id="3.90.550.10">
    <property type="entry name" value="Spore Coat Polysaccharide Biosynthesis Protein SpsA, Chain A"/>
    <property type="match status" value="1"/>
</dbReference>
<sequence length="254" mass="26029">METDPVREYGDALAVVTTTRRGRPPVDRLRASLPAGTRLVVVDTASSGGDGDGDGVVLRLPEDVGRAAALNRGVAGLAAEVGWVLLSDPCLRWREGAIDALRAAAAGHPRAGLLGAHLSGVDGRAGGPLPSLLDVACGRVRGGAAAGPTGWVSTAGALVRRAAWDSVDGFDGRYLDGPGGFCDVDLGDRLGRAGWLVVAVPQAVAHVEPGDTNVDGHGILEPHAAGSHRYVRDRARGPARALAALARRLPDPKP</sequence>
<evidence type="ECO:0000313" key="1">
    <source>
        <dbReference type="EMBL" id="GAA0919973.1"/>
    </source>
</evidence>
<gene>
    <name evidence="1" type="primary">wbbL</name>
    <name evidence="1" type="ORF">GCM10009559_02280</name>
</gene>
<protein>
    <submittedName>
        <fullName evidence="1">N-acetylglucosaminyl-diphospho-decaprenol L-rhamnosyltransferase</fullName>
    </submittedName>
</protein>
<dbReference type="Proteomes" id="UP001499967">
    <property type="component" value="Unassembled WGS sequence"/>
</dbReference>
<dbReference type="EMBL" id="BAAAHP010000005">
    <property type="protein sequence ID" value="GAA0919973.1"/>
    <property type="molecule type" value="Genomic_DNA"/>
</dbReference>
<comment type="caution">
    <text evidence="1">The sequence shown here is derived from an EMBL/GenBank/DDBJ whole genome shotgun (WGS) entry which is preliminary data.</text>
</comment>
<dbReference type="InterPro" id="IPR029044">
    <property type="entry name" value="Nucleotide-diphossugar_trans"/>
</dbReference>
<accession>A0ABP3ZGX8</accession>
<dbReference type="SUPFAM" id="SSF53448">
    <property type="entry name" value="Nucleotide-diphospho-sugar transferases"/>
    <property type="match status" value="1"/>
</dbReference>
<dbReference type="PANTHER" id="PTHR43179">
    <property type="entry name" value="RHAMNOSYLTRANSFERASE WBBL"/>
    <property type="match status" value="1"/>
</dbReference>
<organism evidence="1 2">
    <name type="scientific">Pseudonocardia zijingensis</name>
    <dbReference type="NCBI Taxonomy" id="153376"/>
    <lineage>
        <taxon>Bacteria</taxon>
        <taxon>Bacillati</taxon>
        <taxon>Actinomycetota</taxon>
        <taxon>Actinomycetes</taxon>
        <taxon>Pseudonocardiales</taxon>
        <taxon>Pseudonocardiaceae</taxon>
        <taxon>Pseudonocardia</taxon>
    </lineage>
</organism>
<dbReference type="RefSeq" id="WP_343937857.1">
    <property type="nucleotide sequence ID" value="NZ_BAAAHP010000005.1"/>
</dbReference>
<proteinExistence type="predicted"/>
<dbReference type="PANTHER" id="PTHR43179:SF7">
    <property type="entry name" value="RHAMNOSYLTRANSFERASE WBBL"/>
    <property type="match status" value="1"/>
</dbReference>
<evidence type="ECO:0000313" key="2">
    <source>
        <dbReference type="Proteomes" id="UP001499967"/>
    </source>
</evidence>
<keyword evidence="2" id="KW-1185">Reference proteome</keyword>
<name>A0ABP3ZGX8_9PSEU</name>
<reference evidence="2" key="1">
    <citation type="journal article" date="2019" name="Int. J. Syst. Evol. Microbiol.">
        <title>The Global Catalogue of Microorganisms (GCM) 10K type strain sequencing project: providing services to taxonomists for standard genome sequencing and annotation.</title>
        <authorList>
            <consortium name="The Broad Institute Genomics Platform"/>
            <consortium name="The Broad Institute Genome Sequencing Center for Infectious Disease"/>
            <person name="Wu L."/>
            <person name="Ma J."/>
        </authorList>
    </citation>
    <scope>NUCLEOTIDE SEQUENCE [LARGE SCALE GENOMIC DNA]</scope>
    <source>
        <strain evidence="2">JCM 11117</strain>
    </source>
</reference>